<feature type="site" description="Stabilizes the phosphoryl group" evidence="9">
    <location>
        <position position="111"/>
    </location>
</feature>
<keyword evidence="2 7" id="KW-0963">Cytoplasm</keyword>
<dbReference type="InterPro" id="IPR036412">
    <property type="entry name" value="HAD-like_sf"/>
</dbReference>
<dbReference type="InterPro" id="IPR006543">
    <property type="entry name" value="Histidinol-phos"/>
</dbReference>
<keyword evidence="10" id="KW-0460">Magnesium</keyword>
<dbReference type="RefSeq" id="WP_014100031.1">
    <property type="nucleotide sequence ID" value="NC_016024.1"/>
</dbReference>
<dbReference type="GO" id="GO:0046872">
    <property type="term" value="F:metal ion binding"/>
    <property type="evidence" value="ECO:0007669"/>
    <property type="project" value="UniProtKB-KW"/>
</dbReference>
<evidence type="ECO:0000256" key="9">
    <source>
        <dbReference type="PIRSR" id="PIRSR004682-3"/>
    </source>
</evidence>
<dbReference type="Gene3D" id="3.40.50.1000">
    <property type="entry name" value="HAD superfamily/HAD-like"/>
    <property type="match status" value="1"/>
</dbReference>
<keyword evidence="10" id="KW-0862">Zinc</keyword>
<evidence type="ECO:0000256" key="3">
    <source>
        <dbReference type="ARBA" id="ARBA00022723"/>
    </source>
</evidence>
<accession>G2LIS6</accession>
<dbReference type="PANTHER" id="PTHR42891:SF1">
    <property type="entry name" value="D-GLYCERO-BETA-D-MANNO-HEPTOSE-1,7-BISPHOSPHATE 7-PHOSPHATASE"/>
    <property type="match status" value="1"/>
</dbReference>
<feature type="active site" description="Proton donor" evidence="8">
    <location>
        <position position="14"/>
    </location>
</feature>
<dbReference type="EC" id="3.1.3.-" evidence="7"/>
<dbReference type="GO" id="GO:0005975">
    <property type="term" value="P:carbohydrate metabolic process"/>
    <property type="evidence" value="ECO:0007669"/>
    <property type="project" value="InterPro"/>
</dbReference>
<evidence type="ECO:0000256" key="10">
    <source>
        <dbReference type="PIRSR" id="PIRSR004682-4"/>
    </source>
</evidence>
<dbReference type="GO" id="GO:0005737">
    <property type="term" value="C:cytoplasm"/>
    <property type="evidence" value="ECO:0007669"/>
    <property type="project" value="UniProtKB-SubCell"/>
</dbReference>
<sequence>MTDVAHRAIFFDRDGTLNEEVGYINHVSRLRLLPAAAAAVRAVNAAGWRAIVVTNQAGAARGYFPGWMIEAVHARLREELAAAGARLDAIYVCPHHPTVGEPPYRLDCECRKPKPGLLLQAARDFGLELTQCVVVGDRYSDVQLAHRVGAQGVLVLTGYGRGEYEYQREQWSGWPDYVAEDVLDAVTWVLKTQGITSSTTPVQPKSGL</sequence>
<comment type="cofactor">
    <cofactor evidence="10">
        <name>Mg(2+)</name>
        <dbReference type="ChEBI" id="CHEBI:18420"/>
    </cofactor>
</comment>
<evidence type="ECO:0000256" key="6">
    <source>
        <dbReference type="ARBA" id="ARBA00031828"/>
    </source>
</evidence>
<dbReference type="CDD" id="cd07503">
    <property type="entry name" value="HAD_HisB-N"/>
    <property type="match status" value="1"/>
</dbReference>
<dbReference type="AlphaFoldDB" id="G2LIS6"/>
<dbReference type="EMBL" id="CP002514">
    <property type="protein sequence ID" value="AEP12294.1"/>
    <property type="molecule type" value="Genomic_DNA"/>
</dbReference>
<dbReference type="STRING" id="981222.Cabther_A1544"/>
<dbReference type="InterPro" id="IPR023214">
    <property type="entry name" value="HAD_sf"/>
</dbReference>
<evidence type="ECO:0000313" key="11">
    <source>
        <dbReference type="EMBL" id="AEP12294.1"/>
    </source>
</evidence>
<keyword evidence="4 7" id="KW-0378">Hydrolase</keyword>
<evidence type="ECO:0000256" key="4">
    <source>
        <dbReference type="ARBA" id="ARBA00022801"/>
    </source>
</evidence>
<evidence type="ECO:0000256" key="5">
    <source>
        <dbReference type="ARBA" id="ARBA00023277"/>
    </source>
</evidence>
<evidence type="ECO:0000256" key="7">
    <source>
        <dbReference type="PIRNR" id="PIRNR004682"/>
    </source>
</evidence>
<comment type="cofactor">
    <cofactor evidence="10">
        <name>Zn(2+)</name>
        <dbReference type="ChEBI" id="CHEBI:29105"/>
    </cofactor>
</comment>
<keyword evidence="3 10" id="KW-0479">Metal-binding</keyword>
<evidence type="ECO:0000313" key="12">
    <source>
        <dbReference type="Proteomes" id="UP000006791"/>
    </source>
</evidence>
<dbReference type="HOGENOM" id="CLU_085077_2_1_0"/>
<dbReference type="SUPFAM" id="SSF56784">
    <property type="entry name" value="HAD-like"/>
    <property type="match status" value="1"/>
</dbReference>
<feature type="binding site" evidence="10">
    <location>
        <position position="110"/>
    </location>
    <ligand>
        <name>Zn(2+)</name>
        <dbReference type="ChEBI" id="CHEBI:29105"/>
    </ligand>
</feature>
<evidence type="ECO:0000256" key="8">
    <source>
        <dbReference type="PIRSR" id="PIRSR004682-1"/>
    </source>
</evidence>
<dbReference type="InterPro" id="IPR004446">
    <property type="entry name" value="Heptose_bisP_phosphatase"/>
</dbReference>
<keyword evidence="5 7" id="KW-0119">Carbohydrate metabolism</keyword>
<feature type="binding site" evidence="10">
    <location>
        <position position="14"/>
    </location>
    <ligand>
        <name>Mg(2+)</name>
        <dbReference type="ChEBI" id="CHEBI:18420"/>
    </ligand>
</feature>
<dbReference type="InterPro" id="IPR006549">
    <property type="entry name" value="HAD-SF_hydro_IIIA"/>
</dbReference>
<evidence type="ECO:0000256" key="1">
    <source>
        <dbReference type="ARBA" id="ARBA00004496"/>
    </source>
</evidence>
<protein>
    <recommendedName>
        <fullName evidence="6 7">D,D-heptose 1,7-bisphosphate phosphatase</fullName>
        <ecNumber evidence="7">3.1.3.-</ecNumber>
    </recommendedName>
</protein>
<organism evidence="11 12">
    <name type="scientific">Chloracidobacterium thermophilum (strain B)</name>
    <dbReference type="NCBI Taxonomy" id="981222"/>
    <lineage>
        <taxon>Bacteria</taxon>
        <taxon>Pseudomonadati</taxon>
        <taxon>Acidobacteriota</taxon>
        <taxon>Terriglobia</taxon>
        <taxon>Terriglobales</taxon>
        <taxon>Acidobacteriaceae</taxon>
        <taxon>Chloracidobacterium</taxon>
    </lineage>
</organism>
<dbReference type="Pfam" id="PF13242">
    <property type="entry name" value="Hydrolase_like"/>
    <property type="match status" value="1"/>
</dbReference>
<feature type="binding site" evidence="10">
    <location>
        <position position="95"/>
    </location>
    <ligand>
        <name>Zn(2+)</name>
        <dbReference type="ChEBI" id="CHEBI:29105"/>
    </ligand>
</feature>
<feature type="binding site" evidence="10">
    <location>
        <position position="93"/>
    </location>
    <ligand>
        <name>Zn(2+)</name>
        <dbReference type="ChEBI" id="CHEBI:29105"/>
    </ligand>
</feature>
<feature type="active site" description="Nucleophile" evidence="8">
    <location>
        <position position="12"/>
    </location>
</feature>
<dbReference type="NCBIfam" id="TIGR01656">
    <property type="entry name" value="Histidinol-ppas"/>
    <property type="match status" value="1"/>
</dbReference>
<dbReference type="NCBIfam" id="TIGR01662">
    <property type="entry name" value="HAD-SF-IIIA"/>
    <property type="match status" value="1"/>
</dbReference>
<keyword evidence="12" id="KW-1185">Reference proteome</keyword>
<gene>
    <name evidence="11" type="ordered locus">Cabther_A1544</name>
</gene>
<dbReference type="GO" id="GO:0016791">
    <property type="term" value="F:phosphatase activity"/>
    <property type="evidence" value="ECO:0007669"/>
    <property type="project" value="InterPro"/>
</dbReference>
<dbReference type="KEGG" id="ctm:Cabther_A1544"/>
<dbReference type="PANTHER" id="PTHR42891">
    <property type="entry name" value="D-GLYCERO-BETA-D-MANNO-HEPTOSE-1,7-BISPHOSPHATE 7-PHOSPHATASE"/>
    <property type="match status" value="1"/>
</dbReference>
<feature type="site" description="Stabilizes the phosphoryl group" evidence="9">
    <location>
        <position position="54"/>
    </location>
</feature>
<name>G2LIS6_CHLTF</name>
<reference evidence="11 12" key="1">
    <citation type="journal article" date="2012" name="Environ. Microbiol.">
        <title>Complete genome of Candidatus Chloracidobacterium thermophilum, a chlorophyll-based photoheterotroph belonging to the phylum Acidobacteria.</title>
        <authorList>
            <person name="Garcia Costas A.M."/>
            <person name="Liu Z."/>
            <person name="Tomsho L.P."/>
            <person name="Schuster S.C."/>
            <person name="Ward D.M."/>
            <person name="Bryant D.A."/>
        </authorList>
    </citation>
    <scope>NUCLEOTIDE SEQUENCE [LARGE SCALE GENOMIC DNA]</scope>
    <source>
        <strain evidence="11 12">B</strain>
    </source>
</reference>
<dbReference type="Proteomes" id="UP000006791">
    <property type="component" value="Chromosome 1"/>
</dbReference>
<comment type="subcellular location">
    <subcellularLocation>
        <location evidence="1 7">Cytoplasm</location>
    </subcellularLocation>
</comment>
<evidence type="ECO:0000256" key="2">
    <source>
        <dbReference type="ARBA" id="ARBA00022490"/>
    </source>
</evidence>
<dbReference type="OrthoDB" id="9801899at2"/>
<feature type="binding site" evidence="10">
    <location>
        <position position="137"/>
    </location>
    <ligand>
        <name>Mg(2+)</name>
        <dbReference type="ChEBI" id="CHEBI:18420"/>
    </ligand>
</feature>
<feature type="binding site" evidence="10">
    <location>
        <position position="12"/>
    </location>
    <ligand>
        <name>Mg(2+)</name>
        <dbReference type="ChEBI" id="CHEBI:18420"/>
    </ligand>
</feature>
<feature type="site" description="Stabilizes the phosphoryl group" evidence="9">
    <location>
        <position position="112"/>
    </location>
</feature>
<dbReference type="PIRSF" id="PIRSF004682">
    <property type="entry name" value="GmhB"/>
    <property type="match status" value="1"/>
</dbReference>
<proteinExistence type="inferred from homology"/>
<feature type="binding site" evidence="10">
    <location>
        <position position="108"/>
    </location>
    <ligand>
        <name>Zn(2+)</name>
        <dbReference type="ChEBI" id="CHEBI:29105"/>
    </ligand>
</feature>
<comment type="similarity">
    <text evidence="7">Belongs to the gmhB family.</text>
</comment>